<dbReference type="InterPro" id="IPR035994">
    <property type="entry name" value="Nucleoside_phosphorylase_sf"/>
</dbReference>
<dbReference type="InterPro" id="IPR000845">
    <property type="entry name" value="Nucleoside_phosphorylase_d"/>
</dbReference>
<feature type="domain" description="Nucleoside phosphorylase" evidence="1">
    <location>
        <begin position="20"/>
        <end position="214"/>
    </location>
</feature>
<gene>
    <name evidence="2" type="ORF">B9J98_00305</name>
</gene>
<dbReference type="GO" id="GO:0005829">
    <property type="term" value="C:cytosol"/>
    <property type="evidence" value="ECO:0007669"/>
    <property type="project" value="TreeGrafter"/>
</dbReference>
<evidence type="ECO:0000313" key="3">
    <source>
        <dbReference type="Proteomes" id="UP000244066"/>
    </source>
</evidence>
<evidence type="ECO:0000259" key="1">
    <source>
        <dbReference type="Pfam" id="PF01048"/>
    </source>
</evidence>
<dbReference type="GO" id="GO:0003824">
    <property type="term" value="F:catalytic activity"/>
    <property type="evidence" value="ECO:0007669"/>
    <property type="project" value="InterPro"/>
</dbReference>
<dbReference type="PANTHER" id="PTHR43691:SF11">
    <property type="entry name" value="FI09636P-RELATED"/>
    <property type="match status" value="1"/>
</dbReference>
<comment type="caution">
    <text evidence="2">The sequence shown here is derived from an EMBL/GenBank/DDBJ whole genome shotgun (WGS) entry which is preliminary data.</text>
</comment>
<name>A0A2R7Y9X9_9ARCH</name>
<dbReference type="Gene3D" id="3.40.50.1580">
    <property type="entry name" value="Nucleoside phosphorylase domain"/>
    <property type="match status" value="1"/>
</dbReference>
<dbReference type="GO" id="GO:0009116">
    <property type="term" value="P:nucleoside metabolic process"/>
    <property type="evidence" value="ECO:0007669"/>
    <property type="project" value="InterPro"/>
</dbReference>
<dbReference type="EMBL" id="NDWU01000001">
    <property type="protein sequence ID" value="PUA34325.1"/>
    <property type="molecule type" value="Genomic_DNA"/>
</dbReference>
<proteinExistence type="predicted"/>
<protein>
    <submittedName>
        <fullName evidence="2">5'-methylthioadenosine phosphorylase</fullName>
    </submittedName>
</protein>
<accession>A0A2R7Y9X9</accession>
<reference evidence="2 3" key="1">
    <citation type="submission" date="2017-04" db="EMBL/GenBank/DDBJ databases">
        <title>Draft Aigarchaeota genome from a New Zealand hot spring.</title>
        <authorList>
            <person name="Reysenbach A.-L."/>
            <person name="Donaho J.A."/>
            <person name="Gerhart J."/>
            <person name="Kelley J.F."/>
            <person name="Kouba K."/>
            <person name="Podar M."/>
            <person name="Stott M."/>
        </authorList>
    </citation>
    <scope>NUCLEOTIDE SEQUENCE [LARGE SCALE GENOMIC DNA]</scope>
    <source>
        <strain evidence="2">NZ13_MG1</strain>
    </source>
</reference>
<dbReference type="CDD" id="cd17764">
    <property type="entry name" value="MTAP_SsMTAPI_like"/>
    <property type="match status" value="1"/>
</dbReference>
<dbReference type="PANTHER" id="PTHR43691">
    <property type="entry name" value="URIDINE PHOSPHORYLASE"/>
    <property type="match status" value="1"/>
</dbReference>
<dbReference type="Proteomes" id="UP000244066">
    <property type="component" value="Unassembled WGS sequence"/>
</dbReference>
<dbReference type="Pfam" id="PF01048">
    <property type="entry name" value="PNP_UDP_1"/>
    <property type="match status" value="1"/>
</dbReference>
<dbReference type="SUPFAM" id="SSF53167">
    <property type="entry name" value="Purine and uridine phosphorylases"/>
    <property type="match status" value="1"/>
</dbReference>
<sequence length="241" mass="25766">MGMIGQPQHIKAARGDVAERAVVAGDPARVVQLSRMLEGARLVNENRGFLTYTGYFNGTPITVSCHGVGGPSSAIVFEELVMLGAKAIVRLGTTGAFLRHMKVGEVVIPTGAAYLGGALAQYIPDAHITPVPSFDVTCELVNAAKEEGLTYHIGPVFSSDAFYAEDPEFVKKWSGKGYVSVEMECATIFGLGMLRGVKTGAMLLISDNLAEMTPMVDAEYLKPYVEKAGRAVLKALLRIKL</sequence>
<organism evidence="2 3">
    <name type="scientific">Candidatus Terraquivivens tikiterensis</name>
    <dbReference type="NCBI Taxonomy" id="1980982"/>
    <lineage>
        <taxon>Archaea</taxon>
        <taxon>Nitrososphaerota</taxon>
        <taxon>Candidatus Wolframiiraptoraceae</taxon>
        <taxon>Candidatus Terraquivivens</taxon>
    </lineage>
</organism>
<evidence type="ECO:0000313" key="2">
    <source>
        <dbReference type="EMBL" id="PUA34325.1"/>
    </source>
</evidence>
<dbReference type="AlphaFoldDB" id="A0A2R7Y9X9"/>